<feature type="region of interest" description="Disordered" evidence="2">
    <location>
        <begin position="1191"/>
        <end position="1264"/>
    </location>
</feature>
<dbReference type="Proteomes" id="UP000746595">
    <property type="component" value="Unassembled WGS sequence"/>
</dbReference>
<feature type="compositionally biased region" description="Low complexity" evidence="2">
    <location>
        <begin position="1191"/>
        <end position="1200"/>
    </location>
</feature>
<evidence type="ECO:0000256" key="2">
    <source>
        <dbReference type="SAM" id="MobiDB-lite"/>
    </source>
</evidence>
<keyword evidence="1 4" id="KW-0732">Signal</keyword>
<feature type="domain" description="5'-Nucleotidase C-terminal" evidence="6">
    <location>
        <begin position="895"/>
        <end position="1063"/>
    </location>
</feature>
<dbReference type="Gene3D" id="3.60.21.10">
    <property type="match status" value="1"/>
</dbReference>
<dbReference type="SUPFAM" id="SSF55816">
    <property type="entry name" value="5'-nucleotidase (syn. UDP-sugar hydrolase), C-terminal domain"/>
    <property type="match status" value="1"/>
</dbReference>
<accession>A0ABX1G0H7</accession>
<feature type="transmembrane region" description="Helical" evidence="3">
    <location>
        <begin position="1264"/>
        <end position="1285"/>
    </location>
</feature>
<evidence type="ECO:0000259" key="7">
    <source>
        <dbReference type="Pfam" id="PF22494"/>
    </source>
</evidence>
<keyword evidence="3" id="KW-0812">Transmembrane</keyword>
<evidence type="ECO:0000259" key="5">
    <source>
        <dbReference type="Pfam" id="PF00149"/>
    </source>
</evidence>
<gene>
    <name evidence="8" type="ORF">HED64_03235</name>
</gene>
<keyword evidence="9" id="KW-1185">Reference proteome</keyword>
<evidence type="ECO:0000256" key="4">
    <source>
        <dbReference type="SAM" id="SignalP"/>
    </source>
</evidence>
<dbReference type="InterPro" id="IPR011048">
    <property type="entry name" value="Haem_d1_sf"/>
</dbReference>
<dbReference type="Pfam" id="PF00149">
    <property type="entry name" value="Metallophos"/>
    <property type="match status" value="1"/>
</dbReference>
<comment type="caution">
    <text evidence="8">The sequence shown here is derived from an EMBL/GenBank/DDBJ whole genome shotgun (WGS) entry which is preliminary data.</text>
</comment>
<feature type="region of interest" description="Disordered" evidence="2">
    <location>
        <begin position="437"/>
        <end position="463"/>
    </location>
</feature>
<feature type="compositionally biased region" description="Pro residues" evidence="2">
    <location>
        <begin position="1201"/>
        <end position="1215"/>
    </location>
</feature>
<keyword evidence="3" id="KW-0472">Membrane</keyword>
<feature type="domain" description="Calcineurin-like phosphoesterase" evidence="5">
    <location>
        <begin position="572"/>
        <end position="803"/>
    </location>
</feature>
<organism evidence="8 9">
    <name type="scientific">Paeniglutamicibacter terrestris</name>
    <dbReference type="NCBI Taxonomy" id="2723403"/>
    <lineage>
        <taxon>Bacteria</taxon>
        <taxon>Bacillati</taxon>
        <taxon>Actinomycetota</taxon>
        <taxon>Actinomycetes</taxon>
        <taxon>Micrococcales</taxon>
        <taxon>Micrococcaceae</taxon>
        <taxon>Paeniglutamicibacter</taxon>
    </lineage>
</organism>
<dbReference type="PANTHER" id="PTHR46928">
    <property type="entry name" value="MESENCHYME-SPECIFIC CELL SURFACE GLYCOPROTEIN"/>
    <property type="match status" value="1"/>
</dbReference>
<name>A0ABX1G0H7_9MICC</name>
<dbReference type="InterPro" id="IPR015943">
    <property type="entry name" value="WD40/YVTN_repeat-like_dom_sf"/>
</dbReference>
<dbReference type="InterPro" id="IPR029052">
    <property type="entry name" value="Metallo-depent_PP-like"/>
</dbReference>
<feature type="chain" id="PRO_5047268783" evidence="4">
    <location>
        <begin position="30"/>
        <end position="1296"/>
    </location>
</feature>
<dbReference type="InterPro" id="IPR008334">
    <property type="entry name" value="5'-Nucleotdase_C"/>
</dbReference>
<dbReference type="RefSeq" id="WP_168150638.1">
    <property type="nucleotide sequence ID" value="NZ_JAAWVT010000001.1"/>
</dbReference>
<dbReference type="InterPro" id="IPR006179">
    <property type="entry name" value="5_nucleotidase/apyrase"/>
</dbReference>
<dbReference type="SUPFAM" id="SSF56300">
    <property type="entry name" value="Metallo-dependent phosphatases"/>
    <property type="match status" value="1"/>
</dbReference>
<dbReference type="InterPro" id="IPR052956">
    <property type="entry name" value="Mesenchyme-surface_protein"/>
</dbReference>
<feature type="signal peptide" evidence="4">
    <location>
        <begin position="1"/>
        <end position="29"/>
    </location>
</feature>
<evidence type="ECO:0000259" key="6">
    <source>
        <dbReference type="Pfam" id="PF02872"/>
    </source>
</evidence>
<feature type="compositionally biased region" description="Low complexity" evidence="2">
    <location>
        <begin position="1216"/>
        <end position="1242"/>
    </location>
</feature>
<evidence type="ECO:0000313" key="8">
    <source>
        <dbReference type="EMBL" id="NKG19724.1"/>
    </source>
</evidence>
<evidence type="ECO:0000256" key="1">
    <source>
        <dbReference type="ARBA" id="ARBA00022729"/>
    </source>
</evidence>
<reference evidence="8 9" key="1">
    <citation type="submission" date="2020-04" db="EMBL/GenBank/DDBJ databases">
        <title>Paeniglutamicibacter sp. ANT13_2, a novel actinomycete isolated from sediment in Antarctica.</title>
        <authorList>
            <person name="Sakdapetsiri C."/>
            <person name="Pinyakong O."/>
        </authorList>
    </citation>
    <scope>NUCLEOTIDE SEQUENCE [LARGE SCALE GENOMIC DNA]</scope>
    <source>
        <strain evidence="8 9">ANT13_2</strain>
    </source>
</reference>
<protein>
    <submittedName>
        <fullName evidence="8">LPXTG cell wall anchor domain-containing protein</fullName>
    </submittedName>
</protein>
<dbReference type="InterPro" id="IPR055188">
    <property type="entry name" value="Choice_anch_I"/>
</dbReference>
<sequence length="1296" mass="133849">MPRSTRPFGRLTRASAAVAALAIAGSAFYATGAVADIVPDPVSHSAKGAGLKLNAIGSYETGTFDKSAAEIVTYHAASKRLFVVNAQAGSVDVLDIADPTKPTKLYSIAGAGVANSVAVRADGLGVIALEATNKTAPGSLLFFDANAASASTLGSITVGALPDMVSISKDGSYAVVANEGEPADDFSSDPEGSISIVTLPDSLQAPKQSAVKTAKFHEFEAGGSKKLAKGVRVFGPTPHGDDKPVSRNLEPEYIAIDGNTAYAALQEANAVAEIDLPSATVTTIRALGLKDHSVSGQGLDASDKDEAVDIRTFDGLKGAYMPDGINAYTVGATTYLVTANEGDAREWGDYTEGARVKDLGTDSLAPICEDSPAAALNGSEDLGRLNVSTASGLNADGSCYEELVAFGSRSFSIWSTDGKQVFDSGNDFEKITAAANPEFFNSNHSESNLEGRSDDKGPEPENLTLGTIGEQTYAFVGLERVGGVMVYDVTNPKSASFVTYLNNRDFSQSVEDGGDLATAGDLGPEGLSFIPADGSPTGAPMLAVGNEVSGTTTLFSITGDAVPAPAPKTTSIKILGINDFHGRIEANGAEAGAAVLGGAVAELKEENPNTLLVSAGDNIGASTFTSFSQQDNPTIDALGAAGLDVSVVGNHEFDAGFEDLRSRVIPRFAKSTGNDGADYALAANVYKAGTKTAALREYAIREVDGVKVGFIGTVTESTAAMVSPAGIKDIEFGDQLEAANRVAEQLTDGKDSNGEADAIVLLTHDGSAVDTCETIATEKTTYGELVRKASPKIQAIFSGHTHQSYDCSFPVKGWEAGLERPVIQSHQYGTTLGALALEIDPETKDVVSLATELLPLTTTDETSEETTANYPALPSVSKIVEKASAAAEVAGEVQVGEISADILRGGTEGSDRGVESALGNLVADMHLWSTSNDSFGGEKADIGIMNPGGLRADLLFGKDGTVSYKAAAGVQPFGNTLVTKDLTGAQLKEILEEQWQPAGSSRPKLHLGISANLSYTYDPDAPRGEHITSVLFKGEEVNKDQVFRVAANSFLAEGGDNFTTFAEGTNVADSGQIDLVAAVEYFKAHPTVDPAPLGRAVVAGTGWAKVALENNTVQQGETLKADVSGLDEGTQITAVLHSDPIEALQIPAANAEGETTFEIEVPADFETGTHTLLVSTDGKEDIALDVEVAAVSAPSETPAPSEAPTPNETPSPSETPAPSEAPEQGGEEQAPSQSPAPVAPQANDGGNEPESAPQPNGDLASTGATVGTIAGAGLLLMAVGGFLLWRRHRTSVSDSK</sequence>
<dbReference type="Gene3D" id="3.90.780.10">
    <property type="entry name" value="5'-Nucleotidase, C-terminal domain"/>
    <property type="match status" value="1"/>
</dbReference>
<dbReference type="EMBL" id="JAAWVT010000001">
    <property type="protein sequence ID" value="NKG19724.1"/>
    <property type="molecule type" value="Genomic_DNA"/>
</dbReference>
<dbReference type="NCBIfam" id="NF038117">
    <property type="entry name" value="choice_anch_I"/>
    <property type="match status" value="1"/>
</dbReference>
<dbReference type="Gene3D" id="2.130.10.10">
    <property type="entry name" value="YVTN repeat-like/Quinoprotein amine dehydrogenase"/>
    <property type="match status" value="1"/>
</dbReference>
<dbReference type="InterPro" id="IPR036907">
    <property type="entry name" value="5'-Nucleotdase_C_sf"/>
</dbReference>
<evidence type="ECO:0000256" key="3">
    <source>
        <dbReference type="SAM" id="Phobius"/>
    </source>
</evidence>
<keyword evidence="3" id="KW-1133">Transmembrane helix</keyword>
<dbReference type="PRINTS" id="PR01607">
    <property type="entry name" value="APYRASEFAMLY"/>
</dbReference>
<feature type="domain" description="Choice-of-anchor I" evidence="7">
    <location>
        <begin position="67"/>
        <end position="557"/>
    </location>
</feature>
<dbReference type="SUPFAM" id="SSF51004">
    <property type="entry name" value="C-terminal (heme d1) domain of cytochrome cd1-nitrite reductase"/>
    <property type="match status" value="1"/>
</dbReference>
<dbReference type="Pfam" id="PF22494">
    <property type="entry name" value="choice_anch_I"/>
    <property type="match status" value="1"/>
</dbReference>
<proteinExistence type="predicted"/>
<dbReference type="Pfam" id="PF02872">
    <property type="entry name" value="5_nucleotid_C"/>
    <property type="match status" value="1"/>
</dbReference>
<feature type="compositionally biased region" description="Basic and acidic residues" evidence="2">
    <location>
        <begin position="447"/>
        <end position="459"/>
    </location>
</feature>
<dbReference type="InterPro" id="IPR004843">
    <property type="entry name" value="Calcineurin-like_PHP"/>
</dbReference>
<evidence type="ECO:0000313" key="9">
    <source>
        <dbReference type="Proteomes" id="UP000746595"/>
    </source>
</evidence>
<dbReference type="NCBIfam" id="TIGR01167">
    <property type="entry name" value="LPXTG_anchor"/>
    <property type="match status" value="1"/>
</dbReference>
<dbReference type="PANTHER" id="PTHR46928:SF1">
    <property type="entry name" value="MESENCHYME-SPECIFIC CELL SURFACE GLYCOPROTEIN"/>
    <property type="match status" value="1"/>
</dbReference>